<reference evidence="2" key="1">
    <citation type="journal article" date="2014" name="Front. Microbiol.">
        <title>High frequency of phylogenetically diverse reductive dehalogenase-homologous genes in deep subseafloor sedimentary metagenomes.</title>
        <authorList>
            <person name="Kawai M."/>
            <person name="Futagami T."/>
            <person name="Toyoda A."/>
            <person name="Takaki Y."/>
            <person name="Nishi S."/>
            <person name="Hori S."/>
            <person name="Arai W."/>
            <person name="Tsubouchi T."/>
            <person name="Morono Y."/>
            <person name="Uchiyama I."/>
            <person name="Ito T."/>
            <person name="Fujiyama A."/>
            <person name="Inagaki F."/>
            <person name="Takami H."/>
        </authorList>
    </citation>
    <scope>NUCLEOTIDE SEQUENCE</scope>
    <source>
        <strain evidence="2">Expedition CK06-06</strain>
    </source>
</reference>
<dbReference type="InterPro" id="IPR046867">
    <property type="entry name" value="AldOxase/xan_DH_MoCoBD2"/>
</dbReference>
<gene>
    <name evidence="2" type="ORF">S01H1_04967</name>
</gene>
<evidence type="ECO:0000259" key="1">
    <source>
        <dbReference type="SMART" id="SM01008"/>
    </source>
</evidence>
<sequence>MSEEQISQASEPVVSDVRQLSRRDFLKISGSGIFLFFSMGTFDVIAQRRRGRDYPSDFNAYLKIGDDGRVSLFCSKIEMGQGIITSMAQMLAEELDVALDSVDMVMGDTMLCPWDSGTTGSRSTKYFGPPLRKAGAEARAVLLQMASEQLNVTLERLVVKNGVVSDKMNAAAKVTYAELAQGKQIDRHISGVQIKSISEHTVSGTSTMRTDAKPKVTGEAKFTCDIKLPGMLHAKILRPPSHDATLASVDVSKALNIAGAMVIQEDDLIAVLHEKPDVAENALAL</sequence>
<evidence type="ECO:0000313" key="2">
    <source>
        <dbReference type="EMBL" id="GAF69812.1"/>
    </source>
</evidence>
<dbReference type="Gene3D" id="3.30.365.10">
    <property type="entry name" value="Aldehyde oxidase/xanthine dehydrogenase, molybdopterin binding domain"/>
    <property type="match status" value="1"/>
</dbReference>
<dbReference type="InterPro" id="IPR000674">
    <property type="entry name" value="Ald_Oxase/Xan_DH_a/b"/>
</dbReference>
<dbReference type="AlphaFoldDB" id="X0S1H1"/>
<comment type="caution">
    <text evidence="2">The sequence shown here is derived from an EMBL/GenBank/DDBJ whole genome shotgun (WGS) entry which is preliminary data.</text>
</comment>
<dbReference type="EMBL" id="BARS01002594">
    <property type="protein sequence ID" value="GAF69812.1"/>
    <property type="molecule type" value="Genomic_DNA"/>
</dbReference>
<dbReference type="InterPro" id="IPR052516">
    <property type="entry name" value="N-heterocyclic_Hydroxylase"/>
</dbReference>
<feature type="domain" description="Aldehyde oxidase/xanthine dehydrogenase a/b hammerhead" evidence="1">
    <location>
        <begin position="217"/>
        <end position="284"/>
    </location>
</feature>
<feature type="non-terminal residue" evidence="2">
    <location>
        <position position="285"/>
    </location>
</feature>
<dbReference type="SMART" id="SM01008">
    <property type="entry name" value="Ald_Xan_dh_C"/>
    <property type="match status" value="1"/>
</dbReference>
<dbReference type="PANTHER" id="PTHR47495">
    <property type="entry name" value="ALDEHYDE DEHYDROGENASE"/>
    <property type="match status" value="1"/>
</dbReference>
<dbReference type="PANTHER" id="PTHR47495:SF1">
    <property type="entry name" value="BLL3820 PROTEIN"/>
    <property type="match status" value="1"/>
</dbReference>
<dbReference type="Pfam" id="PF20256">
    <property type="entry name" value="MoCoBD_2"/>
    <property type="match status" value="1"/>
</dbReference>
<dbReference type="SUPFAM" id="SSF56003">
    <property type="entry name" value="Molybdenum cofactor-binding domain"/>
    <property type="match status" value="1"/>
</dbReference>
<accession>X0S1H1</accession>
<dbReference type="InterPro" id="IPR037165">
    <property type="entry name" value="AldOxase/xan_DH_Mopterin-bd_sf"/>
</dbReference>
<protein>
    <recommendedName>
        <fullName evidence="1">Aldehyde oxidase/xanthine dehydrogenase a/b hammerhead domain-containing protein</fullName>
    </recommendedName>
</protein>
<dbReference type="Gene3D" id="3.90.1170.50">
    <property type="entry name" value="Aldehyde oxidase/xanthine dehydrogenase, a/b hammerhead"/>
    <property type="match status" value="1"/>
</dbReference>
<proteinExistence type="predicted"/>
<name>X0S1H1_9ZZZZ</name>
<dbReference type="GO" id="GO:0016491">
    <property type="term" value="F:oxidoreductase activity"/>
    <property type="evidence" value="ECO:0007669"/>
    <property type="project" value="InterPro"/>
</dbReference>
<organism evidence="2">
    <name type="scientific">marine sediment metagenome</name>
    <dbReference type="NCBI Taxonomy" id="412755"/>
    <lineage>
        <taxon>unclassified sequences</taxon>
        <taxon>metagenomes</taxon>
        <taxon>ecological metagenomes</taxon>
    </lineage>
</organism>